<sequence>MRAALIALVTLAAAQHISVEKTACPCGHTVNATGSEDGWALFTEYFESDFLHAHDLKDDDDSTWIPQAYNVTAKEGSGPYGKASMVENVVTNPLGSVFDWSGTGVNGGDPGLQLWVRSELEGKKVPMAEIVSARDDILYGSFRIGMKTTNIAGTCGAFFFYRNDSNEIDMEFLSSQSNRGLVNLVIQSPESADVGYVQPGSNDFDNHTLPFVPSKLYHEYRIDWLPSRVDFYADSNWLSTIRTNVPSSPGSIHVSHWSNGNPGWSAGPPTQDAVMSISYVKAYFNSSNAEMTKRSLEGCRSGEVPNSTCWIPDQREPPDPGRNDTGRTYFFTQVDTPDGVPSGAGRRGLSCWGMVVIVGIMVAVVVME</sequence>
<dbReference type="Proteomes" id="UP001305779">
    <property type="component" value="Unassembled WGS sequence"/>
</dbReference>
<name>A0ABR0EVT4_ZASCE</name>
<proteinExistence type="predicted"/>
<dbReference type="PANTHER" id="PTHR38121:SF5">
    <property type="entry name" value="GH16 DOMAIN-CONTAINING PROTEIN"/>
    <property type="match status" value="1"/>
</dbReference>
<keyword evidence="4" id="KW-1185">Reference proteome</keyword>
<keyword evidence="1" id="KW-0812">Transmembrane</keyword>
<feature type="transmembrane region" description="Helical" evidence="1">
    <location>
        <begin position="347"/>
        <end position="367"/>
    </location>
</feature>
<dbReference type="Gene3D" id="2.60.120.200">
    <property type="match status" value="1"/>
</dbReference>
<comment type="caution">
    <text evidence="3">The sequence shown here is derived from an EMBL/GenBank/DDBJ whole genome shotgun (WGS) entry which is preliminary data.</text>
</comment>
<keyword evidence="1" id="KW-1133">Transmembrane helix</keyword>
<dbReference type="CDD" id="cd00413">
    <property type="entry name" value="Glyco_hydrolase_16"/>
    <property type="match status" value="1"/>
</dbReference>
<dbReference type="InterPro" id="IPR013320">
    <property type="entry name" value="ConA-like_dom_sf"/>
</dbReference>
<feature type="domain" description="GH16" evidence="2">
    <location>
        <begin position="60"/>
        <end position="288"/>
    </location>
</feature>
<keyword evidence="1" id="KW-0472">Membrane</keyword>
<evidence type="ECO:0000313" key="4">
    <source>
        <dbReference type="Proteomes" id="UP001305779"/>
    </source>
</evidence>
<evidence type="ECO:0000256" key="1">
    <source>
        <dbReference type="SAM" id="Phobius"/>
    </source>
</evidence>
<dbReference type="Pfam" id="PF00722">
    <property type="entry name" value="Glyco_hydro_16"/>
    <property type="match status" value="1"/>
</dbReference>
<gene>
    <name evidence="3" type="ORF">PRZ48_003169</name>
</gene>
<reference evidence="3 4" key="1">
    <citation type="journal article" date="2023" name="G3 (Bethesda)">
        <title>A chromosome-level genome assembly of Zasmidium syzygii isolated from banana leaves.</title>
        <authorList>
            <person name="van Westerhoven A.C."/>
            <person name="Mehrabi R."/>
            <person name="Talebi R."/>
            <person name="Steentjes M.B.F."/>
            <person name="Corcolon B."/>
            <person name="Chong P.A."/>
            <person name="Kema G.H.J."/>
            <person name="Seidl M.F."/>
        </authorList>
    </citation>
    <scope>NUCLEOTIDE SEQUENCE [LARGE SCALE GENOMIC DNA]</scope>
    <source>
        <strain evidence="3 4">P124</strain>
    </source>
</reference>
<evidence type="ECO:0000313" key="3">
    <source>
        <dbReference type="EMBL" id="KAK4505206.1"/>
    </source>
</evidence>
<dbReference type="PROSITE" id="PS51762">
    <property type="entry name" value="GH16_2"/>
    <property type="match status" value="1"/>
</dbReference>
<protein>
    <recommendedName>
        <fullName evidence="2">GH16 domain-containing protein</fullName>
    </recommendedName>
</protein>
<dbReference type="InterPro" id="IPR000757">
    <property type="entry name" value="Beta-glucanase-like"/>
</dbReference>
<organism evidence="3 4">
    <name type="scientific">Zasmidium cellare</name>
    <name type="common">Wine cellar mold</name>
    <name type="synonym">Racodium cellare</name>
    <dbReference type="NCBI Taxonomy" id="395010"/>
    <lineage>
        <taxon>Eukaryota</taxon>
        <taxon>Fungi</taxon>
        <taxon>Dikarya</taxon>
        <taxon>Ascomycota</taxon>
        <taxon>Pezizomycotina</taxon>
        <taxon>Dothideomycetes</taxon>
        <taxon>Dothideomycetidae</taxon>
        <taxon>Mycosphaerellales</taxon>
        <taxon>Mycosphaerellaceae</taxon>
        <taxon>Zasmidium</taxon>
    </lineage>
</organism>
<accession>A0ABR0EVT4</accession>
<dbReference type="PANTHER" id="PTHR38121">
    <property type="entry name" value="GH16 DOMAIN-CONTAINING PROTEIN"/>
    <property type="match status" value="1"/>
</dbReference>
<dbReference type="SUPFAM" id="SSF49899">
    <property type="entry name" value="Concanavalin A-like lectins/glucanases"/>
    <property type="match status" value="1"/>
</dbReference>
<evidence type="ECO:0000259" key="2">
    <source>
        <dbReference type="PROSITE" id="PS51762"/>
    </source>
</evidence>
<dbReference type="EMBL" id="JAXOVC010000002">
    <property type="protein sequence ID" value="KAK4505206.1"/>
    <property type="molecule type" value="Genomic_DNA"/>
</dbReference>